<proteinExistence type="predicted"/>
<protein>
    <submittedName>
        <fullName evidence="1">Uncharacterized protein</fullName>
    </submittedName>
</protein>
<dbReference type="EMBL" id="PJQY01001294">
    <property type="protein sequence ID" value="PQQ03972.1"/>
    <property type="molecule type" value="Genomic_DNA"/>
</dbReference>
<comment type="caution">
    <text evidence="1">The sequence shown here is derived from an EMBL/GenBank/DDBJ whole genome shotgun (WGS) entry which is preliminary data.</text>
</comment>
<sequence length="160" mass="18016">MNCLSHVSSYTTAIFRRKGRFVATSFLYRPCSWKRKLDLSCGVKCINLESTRFHVQLYSSRSKASSSISSKTTSSRSRNDCQAQLSSSIFDPPVSVYKGYSLPKDTEEYLGSCGLTNAIYTIAAADLKDDIFGKLMHALFKIQHLCKVEHLSRMPQKEIP</sequence>
<name>A0A314Y9N4_PRUYE</name>
<dbReference type="OrthoDB" id="2016287at2759"/>
<accession>A0A314Y9N4</accession>
<dbReference type="STRING" id="2094558.A0A314Y9N4"/>
<keyword evidence="2" id="KW-1185">Reference proteome</keyword>
<dbReference type="Proteomes" id="UP000250321">
    <property type="component" value="Unassembled WGS sequence"/>
</dbReference>
<evidence type="ECO:0000313" key="1">
    <source>
        <dbReference type="EMBL" id="PQQ03972.1"/>
    </source>
</evidence>
<evidence type="ECO:0000313" key="2">
    <source>
        <dbReference type="Proteomes" id="UP000250321"/>
    </source>
</evidence>
<reference evidence="1 2" key="1">
    <citation type="submission" date="2018-02" db="EMBL/GenBank/DDBJ databases">
        <title>Draft genome of wild Prunus yedoensis var. nudiflora.</title>
        <authorList>
            <person name="Baek S."/>
            <person name="Kim J.-H."/>
            <person name="Choi K."/>
            <person name="Kim G.-B."/>
            <person name="Cho A."/>
            <person name="Jang H."/>
            <person name="Shin C.-H."/>
            <person name="Yu H.-J."/>
            <person name="Mun J.-H."/>
        </authorList>
    </citation>
    <scope>NUCLEOTIDE SEQUENCE [LARGE SCALE GENOMIC DNA]</scope>
    <source>
        <strain evidence="2">cv. Jeju island</strain>
        <tissue evidence="1">Leaf</tissue>
    </source>
</reference>
<organism evidence="1 2">
    <name type="scientific">Prunus yedoensis var. nudiflora</name>
    <dbReference type="NCBI Taxonomy" id="2094558"/>
    <lineage>
        <taxon>Eukaryota</taxon>
        <taxon>Viridiplantae</taxon>
        <taxon>Streptophyta</taxon>
        <taxon>Embryophyta</taxon>
        <taxon>Tracheophyta</taxon>
        <taxon>Spermatophyta</taxon>
        <taxon>Magnoliopsida</taxon>
        <taxon>eudicotyledons</taxon>
        <taxon>Gunneridae</taxon>
        <taxon>Pentapetalae</taxon>
        <taxon>rosids</taxon>
        <taxon>fabids</taxon>
        <taxon>Rosales</taxon>
        <taxon>Rosaceae</taxon>
        <taxon>Amygdaloideae</taxon>
        <taxon>Amygdaleae</taxon>
        <taxon>Prunus</taxon>
    </lineage>
</organism>
<gene>
    <name evidence="1" type="ORF">Pyn_19337</name>
</gene>
<dbReference type="AlphaFoldDB" id="A0A314Y9N4"/>